<dbReference type="AlphaFoldDB" id="A0AAN9TD39"/>
<accession>A0AAN9TD39</accession>
<keyword evidence="1" id="KW-0732">Signal</keyword>
<gene>
    <name evidence="2" type="ORF">V9T40_004858</name>
</gene>
<comment type="caution">
    <text evidence="2">The sequence shown here is derived from an EMBL/GenBank/DDBJ whole genome shotgun (WGS) entry which is preliminary data.</text>
</comment>
<dbReference type="EMBL" id="JBBCAQ010000032">
    <property type="protein sequence ID" value="KAK7583895.1"/>
    <property type="molecule type" value="Genomic_DNA"/>
</dbReference>
<protein>
    <recommendedName>
        <fullName evidence="4">Cuticle protein</fullName>
    </recommendedName>
</protein>
<organism evidence="2 3">
    <name type="scientific">Parthenolecanium corni</name>
    <dbReference type="NCBI Taxonomy" id="536013"/>
    <lineage>
        <taxon>Eukaryota</taxon>
        <taxon>Metazoa</taxon>
        <taxon>Ecdysozoa</taxon>
        <taxon>Arthropoda</taxon>
        <taxon>Hexapoda</taxon>
        <taxon>Insecta</taxon>
        <taxon>Pterygota</taxon>
        <taxon>Neoptera</taxon>
        <taxon>Paraneoptera</taxon>
        <taxon>Hemiptera</taxon>
        <taxon>Sternorrhyncha</taxon>
        <taxon>Coccoidea</taxon>
        <taxon>Coccidae</taxon>
        <taxon>Parthenolecanium</taxon>
    </lineage>
</organism>
<dbReference type="Proteomes" id="UP001367676">
    <property type="component" value="Unassembled WGS sequence"/>
</dbReference>
<name>A0AAN9TD39_9HEMI</name>
<evidence type="ECO:0008006" key="4">
    <source>
        <dbReference type="Google" id="ProtNLM"/>
    </source>
</evidence>
<evidence type="ECO:0000256" key="1">
    <source>
        <dbReference type="SAM" id="SignalP"/>
    </source>
</evidence>
<proteinExistence type="predicted"/>
<keyword evidence="3" id="KW-1185">Reference proteome</keyword>
<feature type="signal peptide" evidence="1">
    <location>
        <begin position="1"/>
        <end position="20"/>
    </location>
</feature>
<evidence type="ECO:0000313" key="3">
    <source>
        <dbReference type="Proteomes" id="UP001367676"/>
    </source>
</evidence>
<sequence>MHPSLLALSLLLTTGELVFSKPLSARYHHDGLPTGSVFSAPVPYSAQILTPVSSTIAVAPVVGVVAPVATSNAIVPVTITQTPIKSVVSFSQPAFQRPEFTVAHQVFHRPVITEVQKVVRRPVITQVEEVVHKPYLTGYSHVIKLPKYKTPVVRNSDYLVHHEPLLSNVFSSKQYYVANMPSSQVLQHLPPQIVQPETAHIQVPIIHQHTGTQTIIHSAAAVPVMSAQSFPVTGSVENFVGYGQNYG</sequence>
<feature type="chain" id="PRO_5043049232" description="Cuticle protein" evidence="1">
    <location>
        <begin position="21"/>
        <end position="247"/>
    </location>
</feature>
<evidence type="ECO:0000313" key="2">
    <source>
        <dbReference type="EMBL" id="KAK7583895.1"/>
    </source>
</evidence>
<reference evidence="2 3" key="1">
    <citation type="submission" date="2024-03" db="EMBL/GenBank/DDBJ databases">
        <title>Adaptation during the transition from Ophiocordyceps entomopathogen to insect associate is accompanied by gene loss and intensified selection.</title>
        <authorList>
            <person name="Ward C.M."/>
            <person name="Onetto C.A."/>
            <person name="Borneman A.R."/>
        </authorList>
    </citation>
    <scope>NUCLEOTIDE SEQUENCE [LARGE SCALE GENOMIC DNA]</scope>
    <source>
        <strain evidence="2">AWRI1</strain>
        <tissue evidence="2">Single Adult Female</tissue>
    </source>
</reference>